<dbReference type="EMBL" id="BNBF01000004">
    <property type="protein sequence ID" value="GHG43027.1"/>
    <property type="molecule type" value="Genomic_DNA"/>
</dbReference>
<dbReference type="Proteomes" id="UP000619355">
    <property type="component" value="Unassembled WGS sequence"/>
</dbReference>
<evidence type="ECO:0000313" key="2">
    <source>
        <dbReference type="EMBL" id="GHG43027.1"/>
    </source>
</evidence>
<protein>
    <submittedName>
        <fullName evidence="2">Uncharacterized protein</fullName>
    </submittedName>
</protein>
<feature type="compositionally biased region" description="Polar residues" evidence="1">
    <location>
        <begin position="21"/>
        <end position="30"/>
    </location>
</feature>
<dbReference type="AlphaFoldDB" id="A0A919C2G3"/>
<accession>A0A919C2G3</accession>
<comment type="caution">
    <text evidence="2">The sequence shown here is derived from an EMBL/GenBank/DDBJ whole genome shotgun (WGS) entry which is preliminary data.</text>
</comment>
<keyword evidence="3" id="KW-1185">Reference proteome</keyword>
<gene>
    <name evidence="2" type="ORF">GCM10018980_19590</name>
</gene>
<organism evidence="2 3">
    <name type="scientific">Streptomyces capoamus</name>
    <dbReference type="NCBI Taxonomy" id="68183"/>
    <lineage>
        <taxon>Bacteria</taxon>
        <taxon>Bacillati</taxon>
        <taxon>Actinomycetota</taxon>
        <taxon>Actinomycetes</taxon>
        <taxon>Kitasatosporales</taxon>
        <taxon>Streptomycetaceae</taxon>
        <taxon>Streptomyces</taxon>
    </lineage>
</organism>
<sequence length="106" mass="11439">MLGTGRFEQAAPGRHGRPPAQQGTTFSLRHSSPDAMLNATVKGKCQTFRAYRATAAYGFRIVLGRPFDEQFIRGAAAACRVGAPFVIRDHPMPSSSPECAAIFART</sequence>
<evidence type="ECO:0000256" key="1">
    <source>
        <dbReference type="SAM" id="MobiDB-lite"/>
    </source>
</evidence>
<feature type="region of interest" description="Disordered" evidence="1">
    <location>
        <begin position="1"/>
        <end position="31"/>
    </location>
</feature>
<reference evidence="3" key="1">
    <citation type="journal article" date="2019" name="Int. J. Syst. Evol. Microbiol.">
        <title>The Global Catalogue of Microorganisms (GCM) 10K type strain sequencing project: providing services to taxonomists for standard genome sequencing and annotation.</title>
        <authorList>
            <consortium name="The Broad Institute Genomics Platform"/>
            <consortium name="The Broad Institute Genome Sequencing Center for Infectious Disease"/>
            <person name="Wu L."/>
            <person name="Ma J."/>
        </authorList>
    </citation>
    <scope>NUCLEOTIDE SEQUENCE [LARGE SCALE GENOMIC DNA]</scope>
    <source>
        <strain evidence="3">JCM 4253</strain>
    </source>
</reference>
<proteinExistence type="predicted"/>
<name>A0A919C2G3_9ACTN</name>
<evidence type="ECO:0000313" key="3">
    <source>
        <dbReference type="Proteomes" id="UP000619355"/>
    </source>
</evidence>